<dbReference type="InterPro" id="IPR020624">
    <property type="entry name" value="Schiff_base-form_aldolases_CS"/>
</dbReference>
<keyword evidence="12" id="KW-0804">Transcription</keyword>
<evidence type="ECO:0000256" key="16">
    <source>
        <dbReference type="ARBA" id="ARBA00047836"/>
    </source>
</evidence>
<evidence type="ECO:0000256" key="13">
    <source>
        <dbReference type="ARBA" id="ARBA00023239"/>
    </source>
</evidence>
<dbReference type="PROSITE" id="PS00665">
    <property type="entry name" value="DHDPS_1"/>
    <property type="match status" value="1"/>
</dbReference>
<dbReference type="EMBL" id="CP097507">
    <property type="protein sequence ID" value="URE03831.1"/>
    <property type="molecule type" value="Genomic_DNA"/>
</dbReference>
<dbReference type="PANTHER" id="PTHR12128">
    <property type="entry name" value="DIHYDRODIPICOLINATE SYNTHASE"/>
    <property type="match status" value="1"/>
</dbReference>
<dbReference type="GO" id="GO:0019877">
    <property type="term" value="P:diaminopimelate biosynthetic process"/>
    <property type="evidence" value="ECO:0007669"/>
    <property type="project" value="UniProtKB-KW"/>
</dbReference>
<dbReference type="PANTHER" id="PTHR12128:SF15">
    <property type="entry name" value="4-HYDROXY-TETRAHYDRODIPICOLINATE SYNTHASE 1, CHLOROPLASTIC"/>
    <property type="match status" value="1"/>
</dbReference>
<dbReference type="InterPro" id="IPR002220">
    <property type="entry name" value="DapA-like"/>
</dbReference>
<evidence type="ECO:0000256" key="12">
    <source>
        <dbReference type="ARBA" id="ARBA00023163"/>
    </source>
</evidence>
<evidence type="ECO:0000256" key="7">
    <source>
        <dbReference type="ARBA" id="ARBA00022605"/>
    </source>
</evidence>
<evidence type="ECO:0000256" key="2">
    <source>
        <dbReference type="ARBA" id="ARBA00004123"/>
    </source>
</evidence>
<keyword evidence="11" id="KW-0457">Lysine biosynthesis</keyword>
<reference evidence="18" key="1">
    <citation type="submission" date="2022-05" db="EMBL/GenBank/DDBJ databases">
        <title>The Musa troglodytarum L. genome provides insights into the mechanism of non-climacteric behaviour and enrichment of carotenoids.</title>
        <authorList>
            <person name="Wang J."/>
        </authorList>
    </citation>
    <scope>NUCLEOTIDE SEQUENCE</scope>
    <source>
        <tissue evidence="18">Leaf</tissue>
    </source>
</reference>
<dbReference type="InterPro" id="IPR020625">
    <property type="entry name" value="Schiff_base-form_aldolases_AS"/>
</dbReference>
<evidence type="ECO:0000313" key="19">
    <source>
        <dbReference type="Proteomes" id="UP001055439"/>
    </source>
</evidence>
<dbReference type="Pfam" id="PF06217">
    <property type="entry name" value="GAGA_bind"/>
    <property type="match status" value="1"/>
</dbReference>
<dbReference type="GO" id="GO:0008840">
    <property type="term" value="F:4-hydroxy-tetrahydrodipicolinate synthase activity"/>
    <property type="evidence" value="ECO:0007669"/>
    <property type="project" value="UniProtKB-EC"/>
</dbReference>
<evidence type="ECO:0000256" key="14">
    <source>
        <dbReference type="ARBA" id="ARBA00023242"/>
    </source>
</evidence>
<comment type="subcellular location">
    <subcellularLocation>
        <location evidence="2">Nucleus</location>
    </subcellularLocation>
</comment>
<dbReference type="PRINTS" id="PR00146">
    <property type="entry name" value="DHPICSNTHASE"/>
</dbReference>
<dbReference type="PROSITE" id="PS00666">
    <property type="entry name" value="DHDPS_2"/>
    <property type="match status" value="1"/>
</dbReference>
<keyword evidence="9" id="KW-0805">Transcription regulation</keyword>
<dbReference type="InterPro" id="IPR010409">
    <property type="entry name" value="GAGA-bd_tscrpt_act"/>
</dbReference>
<comment type="pathway">
    <text evidence="3">Amino-acid biosynthesis; L-lysine biosynthesis via DAP pathway; (S)-tetrahydrodipicolinate from L-aspartate: step 3/4.</text>
</comment>
<dbReference type="SUPFAM" id="SSF51569">
    <property type="entry name" value="Aldolase"/>
    <property type="match status" value="1"/>
</dbReference>
<keyword evidence="13" id="KW-0456">Lyase</keyword>
<feature type="region of interest" description="Disordered" evidence="17">
    <location>
        <begin position="142"/>
        <end position="175"/>
    </location>
</feature>
<proteinExistence type="inferred from homology"/>
<dbReference type="GO" id="GO:0003677">
    <property type="term" value="F:DNA binding"/>
    <property type="evidence" value="ECO:0007669"/>
    <property type="project" value="UniProtKB-KW"/>
</dbReference>
<evidence type="ECO:0000256" key="1">
    <source>
        <dbReference type="ARBA" id="ARBA00003294"/>
    </source>
</evidence>
<evidence type="ECO:0000256" key="15">
    <source>
        <dbReference type="ARBA" id="ARBA00023270"/>
    </source>
</evidence>
<evidence type="ECO:0000256" key="4">
    <source>
        <dbReference type="ARBA" id="ARBA00007592"/>
    </source>
</evidence>
<keyword evidence="14" id="KW-0539">Nucleus</keyword>
<comment type="function">
    <text evidence="1">Catalyzes the condensation of (S)-aspartate-beta-semialdehyde [(S)-ASA] and pyruvate to 4-hydroxy-tetrahydrodipicolinate (HTPA).</text>
</comment>
<dbReference type="SMART" id="SM01226">
    <property type="entry name" value="GAGA_bind"/>
    <property type="match status" value="1"/>
</dbReference>
<keyword evidence="19" id="KW-1185">Reference proteome</keyword>
<dbReference type="Proteomes" id="UP001055439">
    <property type="component" value="Chromosome 5"/>
</dbReference>
<organism evidence="18 19">
    <name type="scientific">Musa troglodytarum</name>
    <name type="common">fe'i banana</name>
    <dbReference type="NCBI Taxonomy" id="320322"/>
    <lineage>
        <taxon>Eukaryota</taxon>
        <taxon>Viridiplantae</taxon>
        <taxon>Streptophyta</taxon>
        <taxon>Embryophyta</taxon>
        <taxon>Tracheophyta</taxon>
        <taxon>Spermatophyta</taxon>
        <taxon>Magnoliopsida</taxon>
        <taxon>Liliopsida</taxon>
        <taxon>Zingiberales</taxon>
        <taxon>Musaceae</taxon>
        <taxon>Musa</taxon>
    </lineage>
</organism>
<dbReference type="InterPro" id="IPR005263">
    <property type="entry name" value="DapA"/>
</dbReference>
<name>A0A9E7K3V7_9LILI</name>
<keyword evidence="15" id="KW-0704">Schiff base</keyword>
<gene>
    <name evidence="18" type="ORF">MUK42_20316</name>
</gene>
<evidence type="ECO:0000256" key="17">
    <source>
        <dbReference type="SAM" id="MobiDB-lite"/>
    </source>
</evidence>
<dbReference type="CDD" id="cd00950">
    <property type="entry name" value="DHDPS"/>
    <property type="match status" value="1"/>
</dbReference>
<dbReference type="InterPro" id="IPR013785">
    <property type="entry name" value="Aldolase_TIM"/>
</dbReference>
<protein>
    <recommendedName>
        <fullName evidence="6">4-hydroxy-tetrahydrodipicolinate synthase</fullName>
        <ecNumber evidence="6">4.3.3.7</ecNumber>
    </recommendedName>
</protein>
<dbReference type="GO" id="GO:0005634">
    <property type="term" value="C:nucleus"/>
    <property type="evidence" value="ECO:0007669"/>
    <property type="project" value="UniProtKB-SubCell"/>
</dbReference>
<dbReference type="OrthoDB" id="1883964at2759"/>
<evidence type="ECO:0000256" key="5">
    <source>
        <dbReference type="ARBA" id="ARBA00007911"/>
    </source>
</evidence>
<comment type="similarity">
    <text evidence="4">Belongs to the DapA family.</text>
</comment>
<dbReference type="SMART" id="SM01130">
    <property type="entry name" value="DHDPS"/>
    <property type="match status" value="1"/>
</dbReference>
<dbReference type="NCBIfam" id="TIGR00674">
    <property type="entry name" value="dapA"/>
    <property type="match status" value="1"/>
</dbReference>
<comment type="catalytic activity">
    <reaction evidence="16">
        <text>L-aspartate 4-semialdehyde + pyruvate = (2S,4S)-4-hydroxy-2,3,4,5-tetrahydrodipicolinate + H2O + H(+)</text>
        <dbReference type="Rhea" id="RHEA:34171"/>
        <dbReference type="ChEBI" id="CHEBI:15361"/>
        <dbReference type="ChEBI" id="CHEBI:15377"/>
        <dbReference type="ChEBI" id="CHEBI:15378"/>
        <dbReference type="ChEBI" id="CHEBI:67139"/>
        <dbReference type="ChEBI" id="CHEBI:537519"/>
        <dbReference type="EC" id="4.3.3.7"/>
    </reaction>
</comment>
<accession>A0A9E7K3V7</accession>
<sequence length="821" mass="90702">MAPQHHLKENQTIKLIMAERDKALQERDLAISEKKAALVERDMAYLQRDAAIAERNNAIVERDNAIASLEYTRENGMSASCGPGCASGHHGSKHTYHYHHQQHLQHIHPPSQQLVDASGQKKDAQGEMFPISAASEIGVKALKAKRGGKGTKVQSSSLKKPRKSKRNGGDNLSKQVTIAKKAGEWRGELGVGEDLTKPVSMAKHHEWKSQDLGLNQVAYDDTTMPVPVCSCTGKYRQCYKWGNGGWQSACCTMTLSMYPLPVMPNKRHARVGGRKMSGSAFRKLLSRLASEGHDLSLPVDLREHWAKHGTNRMFIESQYEISRRRNVSFERNKDAFCIANHNTSGSEYSPHLQHRGQCASFMLKKRRATVVALRGLNGRSRRTEKTRAVPRSLPKPICPHNETSSMDFACAVLLPAPLASLPTAAATIAESDPDPELLLLGVSFSTYEKTLIELKEEDDVVFIADESGPFVDRHSDNGCAELSISRARRWRSPISAMIPNIHLPMRSLGVKNRTSVDDIKSLRLITAVKTPYLPDGRFDLEAYDSLIHMQIINGAEGVIVGGTTGEGHLMSWDEHIMLIGHTVNCFGTSIRVIGNTGSNSTGEAVHATEQGFAVGMHAALHINPYYGKTSLEGMVSHFEAVLSMGPTIIYNVPSRTGQDIPPMVIHTILQNPNMAGVKECMGNDRIKGYVDKGIVIWSGNDDECHDSRWAFGATGVISVASNLVPGLMHELMFEGKNPSLNSKLMPLIKWLFQEPNPIGLNTALAQLGVIRPVFRLPYVPLPRARRLEFVRIVESLGCENFIGEKDVEVLDDDDFILVGRY</sequence>
<evidence type="ECO:0000256" key="8">
    <source>
        <dbReference type="ARBA" id="ARBA00022915"/>
    </source>
</evidence>
<dbReference type="Pfam" id="PF00701">
    <property type="entry name" value="DHDPS"/>
    <property type="match status" value="1"/>
</dbReference>
<evidence type="ECO:0000313" key="18">
    <source>
        <dbReference type="EMBL" id="URE03831.1"/>
    </source>
</evidence>
<evidence type="ECO:0000256" key="11">
    <source>
        <dbReference type="ARBA" id="ARBA00023154"/>
    </source>
</evidence>
<dbReference type="Gene3D" id="3.20.20.70">
    <property type="entry name" value="Aldolase class I"/>
    <property type="match status" value="1"/>
</dbReference>
<dbReference type="GO" id="GO:0009089">
    <property type="term" value="P:lysine biosynthetic process via diaminopimelate"/>
    <property type="evidence" value="ECO:0007669"/>
    <property type="project" value="InterPro"/>
</dbReference>
<evidence type="ECO:0000256" key="6">
    <source>
        <dbReference type="ARBA" id="ARBA00012086"/>
    </source>
</evidence>
<keyword evidence="8" id="KW-0220">Diaminopimelate biosynthesis</keyword>
<dbReference type="AlphaFoldDB" id="A0A9E7K3V7"/>
<evidence type="ECO:0000256" key="9">
    <source>
        <dbReference type="ARBA" id="ARBA00023015"/>
    </source>
</evidence>
<evidence type="ECO:0000256" key="10">
    <source>
        <dbReference type="ARBA" id="ARBA00023125"/>
    </source>
</evidence>
<keyword evidence="10" id="KW-0238">DNA-binding</keyword>
<keyword evidence="7" id="KW-0028">Amino-acid biosynthesis</keyword>
<comment type="similarity">
    <text evidence="5">Belongs to the BBR/BPC family.</text>
</comment>
<evidence type="ECO:0000256" key="3">
    <source>
        <dbReference type="ARBA" id="ARBA00005120"/>
    </source>
</evidence>
<dbReference type="EC" id="4.3.3.7" evidence="6"/>